<dbReference type="AlphaFoldDB" id="A0A444V5A9"/>
<reference evidence="12 13" key="1">
    <citation type="submission" date="2019-01" db="EMBL/GenBank/DDBJ databases">
        <title>Draft Genome and Complete Hox-Cluster Characterization of the Sterlet Sturgeon (Acipenser ruthenus).</title>
        <authorList>
            <person name="Wei Q."/>
        </authorList>
    </citation>
    <scope>NUCLEOTIDE SEQUENCE [LARGE SCALE GENOMIC DNA]</scope>
    <source>
        <strain evidence="12">WHYD16114868_AA</strain>
        <tissue evidence="12">Blood</tissue>
    </source>
</reference>
<evidence type="ECO:0000256" key="4">
    <source>
        <dbReference type="ARBA" id="ARBA00022490"/>
    </source>
</evidence>
<evidence type="ECO:0000256" key="3">
    <source>
        <dbReference type="ARBA" id="ARBA00013777"/>
    </source>
</evidence>
<evidence type="ECO:0000313" key="13">
    <source>
        <dbReference type="Proteomes" id="UP000289886"/>
    </source>
</evidence>
<keyword evidence="13" id="KW-1185">Reference proteome</keyword>
<feature type="compositionally biased region" description="Low complexity" evidence="10">
    <location>
        <begin position="18"/>
        <end position="35"/>
    </location>
</feature>
<proteinExistence type="predicted"/>
<dbReference type="EMBL" id="SCEB01002239">
    <property type="protein sequence ID" value="RXM95607.1"/>
    <property type="molecule type" value="Genomic_DNA"/>
</dbReference>
<evidence type="ECO:0000256" key="8">
    <source>
        <dbReference type="ARBA" id="ARBA00030014"/>
    </source>
</evidence>
<dbReference type="GO" id="GO:0003682">
    <property type="term" value="F:chromatin binding"/>
    <property type="evidence" value="ECO:0007669"/>
    <property type="project" value="TreeGrafter"/>
</dbReference>
<dbReference type="GO" id="GO:0006281">
    <property type="term" value="P:DNA repair"/>
    <property type="evidence" value="ECO:0007669"/>
    <property type="project" value="UniProtKB-KW"/>
</dbReference>
<dbReference type="GO" id="GO:0005634">
    <property type="term" value="C:nucleus"/>
    <property type="evidence" value="ECO:0007669"/>
    <property type="project" value="UniProtKB-SubCell"/>
</dbReference>
<dbReference type="Pfam" id="PF15715">
    <property type="entry name" value="PAF"/>
    <property type="match status" value="1"/>
</dbReference>
<evidence type="ECO:0000256" key="7">
    <source>
        <dbReference type="ARBA" id="ARBA00023242"/>
    </source>
</evidence>
<organism evidence="12 13">
    <name type="scientific">Acipenser ruthenus</name>
    <name type="common">Sterlet sturgeon</name>
    <dbReference type="NCBI Taxonomy" id="7906"/>
    <lineage>
        <taxon>Eukaryota</taxon>
        <taxon>Metazoa</taxon>
        <taxon>Chordata</taxon>
        <taxon>Craniata</taxon>
        <taxon>Vertebrata</taxon>
        <taxon>Euteleostomi</taxon>
        <taxon>Actinopterygii</taxon>
        <taxon>Chondrostei</taxon>
        <taxon>Acipenseriformes</taxon>
        <taxon>Acipenseridae</taxon>
        <taxon>Acipenser</taxon>
    </lineage>
</organism>
<evidence type="ECO:0000259" key="11">
    <source>
        <dbReference type="Pfam" id="PF15715"/>
    </source>
</evidence>
<keyword evidence="7" id="KW-0539">Nucleus</keyword>
<comment type="caution">
    <text evidence="12">The sequence shown here is derived from an EMBL/GenBank/DDBJ whole genome shotgun (WGS) entry which is preliminary data.</text>
</comment>
<comment type="subcellular location">
    <subcellularLocation>
        <location evidence="2">Cytoplasm</location>
        <location evidence="2">Perinuclear region</location>
    </subcellularLocation>
    <subcellularLocation>
        <location evidence="1">Nucleus</location>
    </subcellularLocation>
</comment>
<evidence type="ECO:0000256" key="2">
    <source>
        <dbReference type="ARBA" id="ARBA00004556"/>
    </source>
</evidence>
<feature type="region of interest" description="Disordered" evidence="10">
    <location>
        <begin position="1"/>
        <end position="91"/>
    </location>
</feature>
<dbReference type="GO" id="GO:0051726">
    <property type="term" value="P:regulation of cell cycle"/>
    <property type="evidence" value="ECO:0007669"/>
    <property type="project" value="InterPro"/>
</dbReference>
<dbReference type="InterPro" id="IPR040444">
    <property type="entry name" value="PCNA-AF"/>
</dbReference>
<gene>
    <name evidence="12" type="ORF">EOD39_16673</name>
</gene>
<sequence length="141" mass="15081">MWRSEQAVAATAPRKSLGASSSANTPASSSAGTPSKNKYAGGNSVCPRPTPTWQKGIGDFFGGPSSRPEKEKENLFPSDDEEAGGSGVGKAPRNYAFINGAPSRHWLHGYIEGGPLVQFVYCECLRDVPTYRYIVIPPGYL</sequence>
<keyword evidence="5" id="KW-0227">DNA damage</keyword>
<dbReference type="PANTHER" id="PTHR15679">
    <property type="entry name" value="PCNA-ASSOCIATED FACTOR"/>
    <property type="match status" value="1"/>
</dbReference>
<name>A0A444V5A9_ACIRT</name>
<keyword evidence="6" id="KW-0234">DNA repair</keyword>
<keyword evidence="4" id="KW-0963">Cytoplasm</keyword>
<dbReference type="Proteomes" id="UP000289886">
    <property type="component" value="Unassembled WGS sequence"/>
</dbReference>
<evidence type="ECO:0000256" key="9">
    <source>
        <dbReference type="ARBA" id="ARBA00031186"/>
    </source>
</evidence>
<dbReference type="GO" id="GO:0048471">
    <property type="term" value="C:perinuclear region of cytoplasm"/>
    <property type="evidence" value="ECO:0007669"/>
    <property type="project" value="UniProtKB-SubCell"/>
</dbReference>
<feature type="domain" description="PCNA-associated factor histone-like" evidence="11">
    <location>
        <begin position="5"/>
        <end position="98"/>
    </location>
</feature>
<dbReference type="InterPro" id="IPR031444">
    <property type="entry name" value="PCNA-AF_dom"/>
</dbReference>
<evidence type="ECO:0000313" key="12">
    <source>
        <dbReference type="EMBL" id="RXM95607.1"/>
    </source>
</evidence>
<accession>A0A444V5A9</accession>
<evidence type="ECO:0000256" key="6">
    <source>
        <dbReference type="ARBA" id="ARBA00023204"/>
    </source>
</evidence>
<evidence type="ECO:0000256" key="10">
    <source>
        <dbReference type="SAM" id="MobiDB-lite"/>
    </source>
</evidence>
<evidence type="ECO:0000256" key="5">
    <source>
        <dbReference type="ARBA" id="ARBA00022763"/>
    </source>
</evidence>
<dbReference type="PANTHER" id="PTHR15679:SF8">
    <property type="entry name" value="PCNA-ASSOCIATED FACTOR"/>
    <property type="match status" value="1"/>
</dbReference>
<protein>
    <recommendedName>
        <fullName evidence="3">PCNA-associated factor</fullName>
    </recommendedName>
    <alternativeName>
        <fullName evidence="8">PCNA-associated factor of 15 kDa</fullName>
    </alternativeName>
    <alternativeName>
        <fullName evidence="9">PCNA-clamp-associated factor</fullName>
    </alternativeName>
</protein>
<evidence type="ECO:0000256" key="1">
    <source>
        <dbReference type="ARBA" id="ARBA00004123"/>
    </source>
</evidence>
<dbReference type="GO" id="GO:0019985">
    <property type="term" value="P:translesion synthesis"/>
    <property type="evidence" value="ECO:0007669"/>
    <property type="project" value="TreeGrafter"/>
</dbReference>